<dbReference type="InterPro" id="IPR036291">
    <property type="entry name" value="NAD(P)-bd_dom_sf"/>
</dbReference>
<dbReference type="InterPro" id="IPR002347">
    <property type="entry name" value="SDR_fam"/>
</dbReference>
<dbReference type="AlphaFoldDB" id="A0A9P4SI93"/>
<dbReference type="GO" id="GO:0016616">
    <property type="term" value="F:oxidoreductase activity, acting on the CH-OH group of donors, NAD or NADP as acceptor"/>
    <property type="evidence" value="ECO:0007669"/>
    <property type="project" value="TreeGrafter"/>
</dbReference>
<dbReference type="OrthoDB" id="5296at2759"/>
<dbReference type="SUPFAM" id="SSF51735">
    <property type="entry name" value="NAD(P)-binding Rossmann-fold domains"/>
    <property type="match status" value="1"/>
</dbReference>
<dbReference type="InterPro" id="IPR052184">
    <property type="entry name" value="SDR_enzymes"/>
</dbReference>
<dbReference type="Proteomes" id="UP000799429">
    <property type="component" value="Unassembled WGS sequence"/>
</dbReference>
<accession>A0A9P4SI93</accession>
<keyword evidence="3" id="KW-1185">Reference proteome</keyword>
<evidence type="ECO:0000313" key="2">
    <source>
        <dbReference type="EMBL" id="KAF2842749.1"/>
    </source>
</evidence>
<protein>
    <submittedName>
        <fullName evidence="2">NAD(P)-binding protein</fullName>
    </submittedName>
</protein>
<evidence type="ECO:0000256" key="1">
    <source>
        <dbReference type="SAM" id="MobiDB-lite"/>
    </source>
</evidence>
<comment type="caution">
    <text evidence="2">The sequence shown here is derived from an EMBL/GenBank/DDBJ whole genome shotgun (WGS) entry which is preliminary data.</text>
</comment>
<dbReference type="PANTHER" id="PTHR45458:SF1">
    <property type="entry name" value="SHORT CHAIN DEHYDROGENASE"/>
    <property type="match status" value="1"/>
</dbReference>
<reference evidence="2" key="1">
    <citation type="journal article" date="2020" name="Stud. Mycol.">
        <title>101 Dothideomycetes genomes: a test case for predicting lifestyles and emergence of pathogens.</title>
        <authorList>
            <person name="Haridas S."/>
            <person name="Albert R."/>
            <person name="Binder M."/>
            <person name="Bloem J."/>
            <person name="Labutti K."/>
            <person name="Salamov A."/>
            <person name="Andreopoulos B."/>
            <person name="Baker S."/>
            <person name="Barry K."/>
            <person name="Bills G."/>
            <person name="Bluhm B."/>
            <person name="Cannon C."/>
            <person name="Castanera R."/>
            <person name="Culley D."/>
            <person name="Daum C."/>
            <person name="Ezra D."/>
            <person name="Gonzalez J."/>
            <person name="Henrissat B."/>
            <person name="Kuo A."/>
            <person name="Liang C."/>
            <person name="Lipzen A."/>
            <person name="Lutzoni F."/>
            <person name="Magnuson J."/>
            <person name="Mondo S."/>
            <person name="Nolan M."/>
            <person name="Ohm R."/>
            <person name="Pangilinan J."/>
            <person name="Park H.-J."/>
            <person name="Ramirez L."/>
            <person name="Alfaro M."/>
            <person name="Sun H."/>
            <person name="Tritt A."/>
            <person name="Yoshinaga Y."/>
            <person name="Zwiers L.-H."/>
            <person name="Turgeon B."/>
            <person name="Goodwin S."/>
            <person name="Spatafora J."/>
            <person name="Crous P."/>
            <person name="Grigoriev I."/>
        </authorList>
    </citation>
    <scope>NUCLEOTIDE SEQUENCE</scope>
    <source>
        <strain evidence="2">CBS 101060</strain>
    </source>
</reference>
<dbReference type="PRINTS" id="PR00081">
    <property type="entry name" value="GDHRDH"/>
</dbReference>
<evidence type="ECO:0000313" key="3">
    <source>
        <dbReference type="Proteomes" id="UP000799429"/>
    </source>
</evidence>
<dbReference type="EMBL" id="MU006089">
    <property type="protein sequence ID" value="KAF2842749.1"/>
    <property type="molecule type" value="Genomic_DNA"/>
</dbReference>
<feature type="region of interest" description="Disordered" evidence="1">
    <location>
        <begin position="38"/>
        <end position="60"/>
    </location>
</feature>
<organism evidence="2 3">
    <name type="scientific">Patellaria atrata CBS 101060</name>
    <dbReference type="NCBI Taxonomy" id="1346257"/>
    <lineage>
        <taxon>Eukaryota</taxon>
        <taxon>Fungi</taxon>
        <taxon>Dikarya</taxon>
        <taxon>Ascomycota</taxon>
        <taxon>Pezizomycotina</taxon>
        <taxon>Dothideomycetes</taxon>
        <taxon>Dothideomycetes incertae sedis</taxon>
        <taxon>Patellariales</taxon>
        <taxon>Patellariaceae</taxon>
        <taxon>Patellaria</taxon>
    </lineage>
</organism>
<dbReference type="PANTHER" id="PTHR45458">
    <property type="entry name" value="SHORT-CHAIN DEHYDROGENASE/REDUCTASE SDR"/>
    <property type="match status" value="1"/>
</dbReference>
<dbReference type="Pfam" id="PF00106">
    <property type="entry name" value="adh_short"/>
    <property type="match status" value="1"/>
</dbReference>
<gene>
    <name evidence="2" type="ORF">M501DRAFT_1005506</name>
</gene>
<name>A0A9P4SI93_9PEZI</name>
<dbReference type="Gene3D" id="3.40.50.720">
    <property type="entry name" value="NAD(P)-binding Rossmann-like Domain"/>
    <property type="match status" value="1"/>
</dbReference>
<sequence length="238" mass="25781">MSTVLITGSASGLGHEFIRQYQVDSSVKQLIGLDKNSTDSNLDVSNERPVGPKSVHYPRGDLTSKEDLDAHMDFLHDAPVHTVIHSAGIRGLVPSAVEPNPNDTMTRTYAINTVATFEFIRRLVSNLRRAATSGVVSKVLVMSSRMGSISNDPIGGGYAYRASKAALNAILKTFSVDVPEVVFVAMHPGCGETGLVKYKEKGAISANESVTDMRDTIEKLDIGDSGTCVDRWVEKIEW</sequence>
<proteinExistence type="predicted"/>